<dbReference type="AlphaFoldDB" id="A0A4Y7KGX2"/>
<dbReference type="OrthoDB" id="191139at2759"/>
<feature type="region of interest" description="Disordered" evidence="2">
    <location>
        <begin position="360"/>
        <end position="414"/>
    </location>
</feature>
<feature type="compositionally biased region" description="Basic and acidic residues" evidence="2">
    <location>
        <begin position="683"/>
        <end position="701"/>
    </location>
</feature>
<dbReference type="PANTHER" id="PTHR36055:SF1">
    <property type="entry name" value="C2H2-LIKE ZINC FINGER PROTEIN"/>
    <property type="match status" value="1"/>
</dbReference>
<accession>A0A4Y7KGX2</accession>
<keyword evidence="1" id="KW-0479">Metal-binding</keyword>
<name>A0A4Y7KGX2_PAPSO</name>
<feature type="compositionally biased region" description="Low complexity" evidence="2">
    <location>
        <begin position="374"/>
        <end position="394"/>
    </location>
</feature>
<feature type="compositionally biased region" description="Low complexity" evidence="2">
    <location>
        <begin position="314"/>
        <end position="326"/>
    </location>
</feature>
<dbReference type="GO" id="GO:0008270">
    <property type="term" value="F:zinc ion binding"/>
    <property type="evidence" value="ECO:0007669"/>
    <property type="project" value="UniProtKB-KW"/>
</dbReference>
<reference evidence="4 5" key="1">
    <citation type="journal article" date="2018" name="Science">
        <title>The opium poppy genome and morphinan production.</title>
        <authorList>
            <person name="Guo L."/>
            <person name="Winzer T."/>
            <person name="Yang X."/>
            <person name="Li Y."/>
            <person name="Ning Z."/>
            <person name="He Z."/>
            <person name="Teodor R."/>
            <person name="Lu Y."/>
            <person name="Bowser T.A."/>
            <person name="Graham I.A."/>
            <person name="Ye K."/>
        </authorList>
    </citation>
    <scope>NUCLEOTIDE SEQUENCE [LARGE SCALE GENOMIC DNA]</scope>
    <source>
        <strain evidence="5">cv. HN1</strain>
        <tissue evidence="4">Leaves</tissue>
    </source>
</reference>
<dbReference type="InterPro" id="IPR013087">
    <property type="entry name" value="Znf_C2H2_type"/>
</dbReference>
<proteinExistence type="predicted"/>
<evidence type="ECO:0000313" key="5">
    <source>
        <dbReference type="Proteomes" id="UP000316621"/>
    </source>
</evidence>
<protein>
    <recommendedName>
        <fullName evidence="3">C2H2-type domain-containing protein</fullName>
    </recommendedName>
</protein>
<evidence type="ECO:0000256" key="2">
    <source>
        <dbReference type="SAM" id="MobiDB-lite"/>
    </source>
</evidence>
<dbReference type="Proteomes" id="UP000316621">
    <property type="component" value="Chromosome 8"/>
</dbReference>
<evidence type="ECO:0000313" key="4">
    <source>
        <dbReference type="EMBL" id="RZC72603.1"/>
    </source>
</evidence>
<feature type="compositionally biased region" description="Basic residues" evidence="2">
    <location>
        <begin position="533"/>
        <end position="549"/>
    </location>
</feature>
<dbReference type="EMBL" id="CM010722">
    <property type="protein sequence ID" value="RZC72603.1"/>
    <property type="molecule type" value="Genomic_DNA"/>
</dbReference>
<dbReference type="PROSITE" id="PS50157">
    <property type="entry name" value="ZINC_FINGER_C2H2_2"/>
    <property type="match status" value="1"/>
</dbReference>
<dbReference type="PANTHER" id="PTHR36055">
    <property type="entry name" value="C2H2-LIKE ZINC FINGER PROTEIN"/>
    <property type="match status" value="1"/>
</dbReference>
<dbReference type="STRING" id="3469.A0A4Y7KGX2"/>
<dbReference type="Gramene" id="RZC72603">
    <property type="protein sequence ID" value="RZC72603"/>
    <property type="gene ID" value="C5167_048081"/>
</dbReference>
<feature type="domain" description="C2H2-type" evidence="3">
    <location>
        <begin position="82"/>
        <end position="104"/>
    </location>
</feature>
<evidence type="ECO:0000259" key="3">
    <source>
        <dbReference type="PROSITE" id="PS50157"/>
    </source>
</evidence>
<keyword evidence="1" id="KW-0863">Zinc-finger</keyword>
<evidence type="ECO:0000256" key="1">
    <source>
        <dbReference type="PROSITE-ProRule" id="PRU00042"/>
    </source>
</evidence>
<dbReference type="OMA" id="SNCEVMI"/>
<gene>
    <name evidence="4" type="ORF">C5167_048081</name>
</gene>
<keyword evidence="1" id="KW-0862">Zinc</keyword>
<feature type="region of interest" description="Disordered" evidence="2">
    <location>
        <begin position="659"/>
        <end position="701"/>
    </location>
</feature>
<organism evidence="4 5">
    <name type="scientific">Papaver somniferum</name>
    <name type="common">Opium poppy</name>
    <dbReference type="NCBI Taxonomy" id="3469"/>
    <lineage>
        <taxon>Eukaryota</taxon>
        <taxon>Viridiplantae</taxon>
        <taxon>Streptophyta</taxon>
        <taxon>Embryophyta</taxon>
        <taxon>Tracheophyta</taxon>
        <taxon>Spermatophyta</taxon>
        <taxon>Magnoliopsida</taxon>
        <taxon>Ranunculales</taxon>
        <taxon>Papaveraceae</taxon>
        <taxon>Papaveroideae</taxon>
        <taxon>Papaver</taxon>
    </lineage>
</organism>
<feature type="region of interest" description="Disordered" evidence="2">
    <location>
        <begin position="529"/>
        <end position="555"/>
    </location>
</feature>
<dbReference type="PROSITE" id="PS00028">
    <property type="entry name" value="ZINC_FINGER_C2H2_1"/>
    <property type="match status" value="1"/>
</dbReference>
<keyword evidence="5" id="KW-1185">Reference proteome</keyword>
<sequence length="701" mass="78359">MPAAKLRSSNNLDAMMFGQNLVKADETNVSLDTFIRQAIGKEPVLPYSRAADSPIQWIQFLSSLDPQADLSGWPLYPKVPMQKCDKCVREFCSPINYRRHIRLHRRSLKIEKDSTKIRDLMGAFWDKLSVDEAKDVISFDTVMLEGVPGSAVVRALASFIRKPGFFSLPQSYVKAGAALLDLIQGRPSRFPISSTELFSILHDASEKTFLCPGTATSMQKFMFDGEPGKIGFEMKNLIACTSFLVEQKLIKECLVEKDAEALRCQKLLVEEEEAAQRRQFELLERKRLKKLRQKEQKAKEQVEVEDVDLKEDSSISVEVSESTSISHTPELSIVRSASTDEGCDNADNAEKAEIDMAYETSNSNDPQDFDHQHVQQGNSQQQGDGQQHGNGRQRAVANRRSQRSEPNSFRTGHVVPVSKLGAIQKRGNYRDLKTTPLANKSQRVWTRKTKIENERIGSNAGVRDTRDKQDLGGSRDLLIGSIPVTLAECSTSSQIKVDQCTLDHQPGQRNISSSSIQEKSVKIELVQSGTNKSKTKHWRPVGRRERRKREKIESVGESSNLIDDSCIPRNNSDGCSGLEGARSSEATEELHSTGKKLFSSHEVKAFLAQRWKEAITSDHVKLVLSPETELPECVENQDVQVTAHIPSESCNRSILGSAENRLAGTNGPERAKNGTSKHAKFKAKPERGYKLKRIPEQRNSS</sequence>
<feature type="region of interest" description="Disordered" evidence="2">
    <location>
        <begin position="294"/>
        <end position="345"/>
    </location>
</feature>